<proteinExistence type="predicted"/>
<evidence type="ECO:0000313" key="2">
    <source>
        <dbReference type="Proteomes" id="UP000328092"/>
    </source>
</evidence>
<comment type="caution">
    <text evidence="1">The sequence shown here is derived from an EMBL/GenBank/DDBJ whole genome shotgun (WGS) entry which is preliminary data.</text>
</comment>
<dbReference type="OrthoDB" id="7960860at2"/>
<organism evidence="1 2">
    <name type="scientific">Bradyrhizobium ivorense</name>
    <dbReference type="NCBI Taxonomy" id="2511166"/>
    <lineage>
        <taxon>Bacteria</taxon>
        <taxon>Pseudomonadati</taxon>
        <taxon>Pseudomonadota</taxon>
        <taxon>Alphaproteobacteria</taxon>
        <taxon>Hyphomicrobiales</taxon>
        <taxon>Nitrobacteraceae</taxon>
        <taxon>Bradyrhizobium</taxon>
    </lineage>
</organism>
<dbReference type="AlphaFoldDB" id="A0A508SUF1"/>
<sequence length="121" mass="12660">MKIALLSMVMIGSQLVIPASDRIPKLDVEATCKATVAADNAANLVLSQDYAGCMRDENEAQAQLGGVWSTSPDSVRNTCVDEATAGGNDSYVDLLVCMQMAGWASAPAAPLKGASKVRNKK</sequence>
<dbReference type="RefSeq" id="WP_139857513.1">
    <property type="nucleotide sequence ID" value="NZ_CAADFC020000004.1"/>
</dbReference>
<dbReference type="EMBL" id="CAADFC020000004">
    <property type="protein sequence ID" value="VIO65680.1"/>
    <property type="molecule type" value="Genomic_DNA"/>
</dbReference>
<keyword evidence="2" id="KW-1185">Reference proteome</keyword>
<reference evidence="1" key="1">
    <citation type="submission" date="2019-02" db="EMBL/GenBank/DDBJ databases">
        <authorList>
            <person name="Pothier F.J."/>
        </authorList>
    </citation>
    <scope>NUCLEOTIDE SEQUENCE</scope>
    <source>
        <strain evidence="1">CI-1B</strain>
    </source>
</reference>
<gene>
    <name evidence="1" type="ORF">CI1B_07870</name>
</gene>
<dbReference type="Proteomes" id="UP000328092">
    <property type="component" value="Unassembled WGS sequence"/>
</dbReference>
<protein>
    <submittedName>
        <fullName evidence="1">Uncharacterized protein</fullName>
    </submittedName>
</protein>
<evidence type="ECO:0000313" key="1">
    <source>
        <dbReference type="EMBL" id="VIO65680.1"/>
    </source>
</evidence>
<accession>A0A508SUF1</accession>
<name>A0A508SUF1_9BRAD</name>